<feature type="compositionally biased region" description="Basic and acidic residues" evidence="1">
    <location>
        <begin position="52"/>
        <end position="71"/>
    </location>
</feature>
<accession>A0A8X7UUT4</accession>
<organism evidence="2 3">
    <name type="scientific">Brassica carinata</name>
    <name type="common">Ethiopian mustard</name>
    <name type="synonym">Abyssinian cabbage</name>
    <dbReference type="NCBI Taxonomy" id="52824"/>
    <lineage>
        <taxon>Eukaryota</taxon>
        <taxon>Viridiplantae</taxon>
        <taxon>Streptophyta</taxon>
        <taxon>Embryophyta</taxon>
        <taxon>Tracheophyta</taxon>
        <taxon>Spermatophyta</taxon>
        <taxon>Magnoliopsida</taxon>
        <taxon>eudicotyledons</taxon>
        <taxon>Gunneridae</taxon>
        <taxon>Pentapetalae</taxon>
        <taxon>rosids</taxon>
        <taxon>malvids</taxon>
        <taxon>Brassicales</taxon>
        <taxon>Brassicaceae</taxon>
        <taxon>Brassiceae</taxon>
        <taxon>Brassica</taxon>
    </lineage>
</organism>
<protein>
    <submittedName>
        <fullName evidence="2">Uncharacterized protein</fullName>
    </submittedName>
</protein>
<evidence type="ECO:0000313" key="3">
    <source>
        <dbReference type="Proteomes" id="UP000886595"/>
    </source>
</evidence>
<dbReference type="EMBL" id="JAAMPC010000009">
    <property type="protein sequence ID" value="KAG2293010.1"/>
    <property type="molecule type" value="Genomic_DNA"/>
</dbReference>
<name>A0A8X7UUT4_BRACI</name>
<evidence type="ECO:0000256" key="1">
    <source>
        <dbReference type="SAM" id="MobiDB-lite"/>
    </source>
</evidence>
<comment type="caution">
    <text evidence="2">The sequence shown here is derived from an EMBL/GenBank/DDBJ whole genome shotgun (WGS) entry which is preliminary data.</text>
</comment>
<sequence>MVEGLSRCENTLKTQSRMIEGLTTKMGAVEKIVCEGWKEDHIKAGSSTDVPEANKSDGDKAKEDKAEESKAAETSPKPIRMTT</sequence>
<dbReference type="Proteomes" id="UP000886595">
    <property type="component" value="Unassembled WGS sequence"/>
</dbReference>
<dbReference type="OrthoDB" id="10370255at2759"/>
<dbReference type="AlphaFoldDB" id="A0A8X7UUT4"/>
<proteinExistence type="predicted"/>
<keyword evidence="3" id="KW-1185">Reference proteome</keyword>
<gene>
    <name evidence="2" type="ORF">Bca52824_039679</name>
</gene>
<evidence type="ECO:0000313" key="2">
    <source>
        <dbReference type="EMBL" id="KAG2293010.1"/>
    </source>
</evidence>
<reference evidence="2 3" key="1">
    <citation type="submission" date="2020-02" db="EMBL/GenBank/DDBJ databases">
        <authorList>
            <person name="Ma Q."/>
            <person name="Huang Y."/>
            <person name="Song X."/>
            <person name="Pei D."/>
        </authorList>
    </citation>
    <scope>NUCLEOTIDE SEQUENCE [LARGE SCALE GENOMIC DNA]</scope>
    <source>
        <strain evidence="2">Sxm20200214</strain>
        <tissue evidence="2">Leaf</tissue>
    </source>
</reference>
<feature type="region of interest" description="Disordered" evidence="1">
    <location>
        <begin position="41"/>
        <end position="83"/>
    </location>
</feature>